<dbReference type="RefSeq" id="XP_034256580.1">
    <property type="nucleotide sequence ID" value="XM_034400689.1"/>
</dbReference>
<evidence type="ECO:0000259" key="1">
    <source>
        <dbReference type="PROSITE" id="PS50181"/>
    </source>
</evidence>
<reference evidence="3" key="1">
    <citation type="submission" date="2025-08" db="UniProtKB">
        <authorList>
            <consortium name="RefSeq"/>
        </authorList>
    </citation>
    <scope>IDENTIFICATION</scope>
    <source>
        <tissue evidence="3">Total insect</tissue>
    </source>
</reference>
<dbReference type="PANTHER" id="PTHR20933">
    <property type="entry name" value="F-BOX ONLY PROTEIN 33"/>
    <property type="match status" value="1"/>
</dbReference>
<dbReference type="PANTHER" id="PTHR20933:SF4">
    <property type="entry name" value="F-BOX INVOLVED IN POLYQ PATHOGENESIS, ISOFORM A"/>
    <property type="match status" value="1"/>
</dbReference>
<accession>A0A6P9AGH6</accession>
<dbReference type="InterPro" id="IPR001810">
    <property type="entry name" value="F-box_dom"/>
</dbReference>
<dbReference type="InterPro" id="IPR036047">
    <property type="entry name" value="F-box-like_dom_sf"/>
</dbReference>
<dbReference type="SMART" id="SM00256">
    <property type="entry name" value="FBOX"/>
    <property type="match status" value="1"/>
</dbReference>
<dbReference type="Proteomes" id="UP000515158">
    <property type="component" value="Unplaced"/>
</dbReference>
<dbReference type="SUPFAM" id="SSF52047">
    <property type="entry name" value="RNI-like"/>
    <property type="match status" value="1"/>
</dbReference>
<dbReference type="KEGG" id="tpal:117654264"/>
<organism evidence="3">
    <name type="scientific">Thrips palmi</name>
    <name type="common">Melon thrips</name>
    <dbReference type="NCBI Taxonomy" id="161013"/>
    <lineage>
        <taxon>Eukaryota</taxon>
        <taxon>Metazoa</taxon>
        <taxon>Ecdysozoa</taxon>
        <taxon>Arthropoda</taxon>
        <taxon>Hexapoda</taxon>
        <taxon>Insecta</taxon>
        <taxon>Pterygota</taxon>
        <taxon>Neoptera</taxon>
        <taxon>Paraneoptera</taxon>
        <taxon>Thysanoptera</taxon>
        <taxon>Terebrantia</taxon>
        <taxon>Thripoidea</taxon>
        <taxon>Thripidae</taxon>
        <taxon>Thrips</taxon>
    </lineage>
</organism>
<dbReference type="Gene3D" id="3.80.10.10">
    <property type="entry name" value="Ribonuclease Inhibitor"/>
    <property type="match status" value="1"/>
</dbReference>
<dbReference type="AlphaFoldDB" id="A0A6P9AGH6"/>
<name>A0A6P9AGH6_THRPL</name>
<evidence type="ECO:0000313" key="3">
    <source>
        <dbReference type="RefSeq" id="XP_034256580.1"/>
    </source>
</evidence>
<protein>
    <submittedName>
        <fullName evidence="3">Uncharacterized protein LOC117654264 isoform X1</fullName>
    </submittedName>
</protein>
<dbReference type="SUPFAM" id="SSF81383">
    <property type="entry name" value="F-box domain"/>
    <property type="match status" value="1"/>
</dbReference>
<dbReference type="PROSITE" id="PS50181">
    <property type="entry name" value="FBOX"/>
    <property type="match status" value="1"/>
</dbReference>
<dbReference type="OrthoDB" id="435188at2759"/>
<evidence type="ECO:0000313" key="2">
    <source>
        <dbReference type="Proteomes" id="UP000515158"/>
    </source>
</evidence>
<keyword evidence="2" id="KW-1185">Reference proteome</keyword>
<dbReference type="GO" id="GO:0031398">
    <property type="term" value="P:positive regulation of protein ubiquitination"/>
    <property type="evidence" value="ECO:0007669"/>
    <property type="project" value="TreeGrafter"/>
</dbReference>
<feature type="domain" description="F-box" evidence="1">
    <location>
        <begin position="45"/>
        <end position="91"/>
    </location>
</feature>
<sequence>MAECDVRTLESTNEKEMRYQATFQQALSERHQKLQKKKEKHLMESLTMDTLPDDELMQVFSYLPVVALLGCRAVCRRWRKLALHPHLWRRLSTRDATQLHWAALRLAPCVRRLTIGSYVNMTSSCRANLVHSALLAADTQCAAAELALEILDTPMLVVCTLAVRRQAALGRLRQVKIYLQLRGTRDSGCIPALLQEVQAVKGLVKLELDGVLPSSIPALPKTAVLDRGAVEPCLIHFKFNFLDASVGRHQLPFLADHLATLEKIETRSHHPELAALVSNALRLRKLACPLLDNMMALKVCPSLTSLHLHCFKDDSPQGASRRAAVSAYLRVATSTKLTRLKLQFYAYGDAPEHAALLQSVAGESATPRPSTLRCLALDFCSNDEDRLCAKDFPPLELRPLAAVLDRLTSLRHLSLVAAPADAFLDAISPEALPELVKLKVYSLEDCSHEWFHSSAVTGVLKRNPRLHLVIEMCGCSELLRELFPETEDCTFCAEDCRPRCPDHFWKVGGKAVFFSHLETEKCGLMEIHKPVSTGLQWMKV</sequence>
<dbReference type="InParanoid" id="A0A6P9AGH6"/>
<dbReference type="Pfam" id="PF12937">
    <property type="entry name" value="F-box-like"/>
    <property type="match status" value="1"/>
</dbReference>
<dbReference type="GeneID" id="117654264"/>
<dbReference type="InterPro" id="IPR032675">
    <property type="entry name" value="LRR_dom_sf"/>
</dbReference>
<dbReference type="Gene3D" id="1.20.1280.50">
    <property type="match status" value="1"/>
</dbReference>
<gene>
    <name evidence="3" type="primary">LOC117654264</name>
</gene>
<proteinExistence type="predicted"/>